<evidence type="ECO:0000313" key="3">
    <source>
        <dbReference type="EMBL" id="QBC42190.1"/>
    </source>
</evidence>
<organism evidence="3 4">
    <name type="scientific">Iodobacter fluviatilis</name>
    <dbReference type="NCBI Taxonomy" id="537"/>
    <lineage>
        <taxon>Bacteria</taxon>
        <taxon>Pseudomonadati</taxon>
        <taxon>Pseudomonadota</taxon>
        <taxon>Betaproteobacteria</taxon>
        <taxon>Neisseriales</taxon>
        <taxon>Chitinibacteraceae</taxon>
        <taxon>Iodobacter</taxon>
    </lineage>
</organism>
<dbReference type="PANTHER" id="PTHR34475:SF1">
    <property type="entry name" value="CYTOSKELETON PROTEIN RODZ"/>
    <property type="match status" value="1"/>
</dbReference>
<dbReference type="Pfam" id="PF13413">
    <property type="entry name" value="HTH_25"/>
    <property type="match status" value="1"/>
</dbReference>
<sequence length="292" mass="30824">MCMTEIIDSSSAPQSAAVSAGATLKARRIELGYTLDKVASQLKLTHRQIDAIENERFDELPGNTFVRGFVRNYARLLDLPWPPLQAYLEACLPVERQQAALPRVNEETAVPFMGGGKANTWLLGLVVLIGLAGGVGGVMWYLQQPAQPELLASAPAVVLPQLVVVDTASEVAAASQVASAVGAKMPVLASEPVAKIVASVPAAKSASTVLAPATAGDLSITVQKDSWVQVQDAAGAKLISELLKPGVAKSVSGVPPYRFKIGNAPHTQLIYRNQAVDLTSYTRGDVATFELK</sequence>
<dbReference type="KEGG" id="ifl:C1H71_00520"/>
<evidence type="ECO:0000313" key="4">
    <source>
        <dbReference type="Proteomes" id="UP000515917"/>
    </source>
</evidence>
<keyword evidence="1" id="KW-1133">Transmembrane helix</keyword>
<keyword evidence="1" id="KW-0812">Transmembrane</keyword>
<keyword evidence="4" id="KW-1185">Reference proteome</keyword>
<keyword evidence="1" id="KW-0472">Membrane</keyword>
<dbReference type="InterPro" id="IPR050400">
    <property type="entry name" value="Bact_Cytoskel_RodZ"/>
</dbReference>
<feature type="domain" description="Cytoskeleton protein RodZ-like C-terminal" evidence="2">
    <location>
        <begin position="220"/>
        <end position="290"/>
    </location>
</feature>
<dbReference type="Proteomes" id="UP000515917">
    <property type="component" value="Chromosome"/>
</dbReference>
<proteinExistence type="predicted"/>
<dbReference type="InterPro" id="IPR010982">
    <property type="entry name" value="Lambda_DNA-bd_dom_sf"/>
</dbReference>
<feature type="transmembrane region" description="Helical" evidence="1">
    <location>
        <begin position="121"/>
        <end position="142"/>
    </location>
</feature>
<dbReference type="PANTHER" id="PTHR34475">
    <property type="match status" value="1"/>
</dbReference>
<dbReference type="InterPro" id="IPR025194">
    <property type="entry name" value="RodZ-like_C"/>
</dbReference>
<gene>
    <name evidence="3" type="ORF">C1H71_00520</name>
</gene>
<evidence type="ECO:0000259" key="2">
    <source>
        <dbReference type="Pfam" id="PF13464"/>
    </source>
</evidence>
<dbReference type="AlphaFoldDB" id="A0A7G3G473"/>
<protein>
    <recommendedName>
        <fullName evidence="2">Cytoskeleton protein RodZ-like C-terminal domain-containing protein</fullName>
    </recommendedName>
</protein>
<evidence type="ECO:0000256" key="1">
    <source>
        <dbReference type="SAM" id="Phobius"/>
    </source>
</evidence>
<reference evidence="3 4" key="1">
    <citation type="submission" date="2018-01" db="EMBL/GenBank/DDBJ databases">
        <title>Genome sequence of Iodobacter sp. strain PCH194 isolated from Indian Trans-Himalaya.</title>
        <authorList>
            <person name="Kumar V."/>
            <person name="Thakur V."/>
            <person name="Kumar S."/>
            <person name="Singh D."/>
        </authorList>
    </citation>
    <scope>NUCLEOTIDE SEQUENCE [LARGE SCALE GENOMIC DNA]</scope>
    <source>
        <strain evidence="3 4">PCH194</strain>
    </source>
</reference>
<dbReference type="Gene3D" id="1.10.260.40">
    <property type="entry name" value="lambda repressor-like DNA-binding domains"/>
    <property type="match status" value="1"/>
</dbReference>
<name>A0A7G3G473_9NEIS</name>
<dbReference type="GO" id="GO:0003677">
    <property type="term" value="F:DNA binding"/>
    <property type="evidence" value="ECO:0007669"/>
    <property type="project" value="InterPro"/>
</dbReference>
<dbReference type="EMBL" id="CP025781">
    <property type="protein sequence ID" value="QBC42190.1"/>
    <property type="molecule type" value="Genomic_DNA"/>
</dbReference>
<accession>A0A7G3G473</accession>
<dbReference type="Pfam" id="PF13464">
    <property type="entry name" value="RodZ_C"/>
    <property type="match status" value="1"/>
</dbReference>